<comment type="caution">
    <text evidence="1">The sequence shown here is derived from an EMBL/GenBank/DDBJ whole genome shotgun (WGS) entry which is preliminary data.</text>
</comment>
<dbReference type="EMBL" id="VGJX01000717">
    <property type="protein sequence ID" value="MBM3275778.1"/>
    <property type="molecule type" value="Genomic_DNA"/>
</dbReference>
<reference evidence="1 2" key="1">
    <citation type="submission" date="2019-03" db="EMBL/GenBank/DDBJ databases">
        <title>Lake Tanganyika Metagenome-Assembled Genomes (MAGs).</title>
        <authorList>
            <person name="Tran P."/>
        </authorList>
    </citation>
    <scope>NUCLEOTIDE SEQUENCE [LARGE SCALE GENOMIC DNA]</scope>
    <source>
        <strain evidence="1">K_DeepCast_65m_m2_236</strain>
    </source>
</reference>
<evidence type="ECO:0000313" key="1">
    <source>
        <dbReference type="EMBL" id="MBM3275778.1"/>
    </source>
</evidence>
<gene>
    <name evidence="1" type="ORF">FJZ00_11535</name>
</gene>
<sequence>MAAFVHEDVTPGAPPLPAEPDLEEMMALIGEQTATRQFSGLGTTARLLAYRAGLFSDPVMAQAVQLNSLSRQLRQALLEGKRDVALALAGNIARSAGIFRGPVLERTNALLDQCLQLEQAAQHRDYAAISNLSARVARTADLLTNLQVSRASQLVQNSTKVEQAIRRFDLAAASLTLDALPVAR</sequence>
<accession>A0A938BNV4</accession>
<dbReference type="AlphaFoldDB" id="A0A938BNV4"/>
<evidence type="ECO:0000313" key="2">
    <source>
        <dbReference type="Proteomes" id="UP000703893"/>
    </source>
</evidence>
<name>A0A938BNV4_9BACT</name>
<protein>
    <submittedName>
        <fullName evidence="1">Uncharacterized protein</fullName>
    </submittedName>
</protein>
<dbReference type="Proteomes" id="UP000703893">
    <property type="component" value="Unassembled WGS sequence"/>
</dbReference>
<organism evidence="1 2">
    <name type="scientific">Candidatus Tanganyikabacteria bacterium</name>
    <dbReference type="NCBI Taxonomy" id="2961651"/>
    <lineage>
        <taxon>Bacteria</taxon>
        <taxon>Bacillati</taxon>
        <taxon>Candidatus Sericytochromatia</taxon>
        <taxon>Candidatus Tanganyikabacteria</taxon>
    </lineage>
</organism>
<proteinExistence type="predicted"/>